<dbReference type="RefSeq" id="WP_212116631.1">
    <property type="nucleotide sequence ID" value="NZ_JAGTPX020000001.1"/>
</dbReference>
<evidence type="ECO:0000313" key="1">
    <source>
        <dbReference type="EMBL" id="MBR8667998.1"/>
    </source>
</evidence>
<comment type="caution">
    <text evidence="1">The sequence shown here is derived from an EMBL/GenBank/DDBJ whole genome shotgun (WGS) entry which is preliminary data.</text>
</comment>
<sequence>MDKKEIINIFNELLAKWRVAEETVIDNIGDLDHSGLEQAIKEYKIRFQEALDS</sequence>
<dbReference type="AlphaFoldDB" id="A0A941GAH6"/>
<protein>
    <submittedName>
        <fullName evidence="1">Uncharacterized protein</fullName>
    </submittedName>
</protein>
<accession>A0A941GAH6</accession>
<gene>
    <name evidence="1" type="ORF">KD144_00470</name>
</gene>
<dbReference type="EMBL" id="JAGTPX010000001">
    <property type="protein sequence ID" value="MBR8667998.1"/>
    <property type="molecule type" value="Genomic_DNA"/>
</dbReference>
<organism evidence="1">
    <name type="scientific">Niallia circulans</name>
    <name type="common">Bacillus circulans</name>
    <dbReference type="NCBI Taxonomy" id="1397"/>
    <lineage>
        <taxon>Bacteria</taxon>
        <taxon>Bacillati</taxon>
        <taxon>Bacillota</taxon>
        <taxon>Bacilli</taxon>
        <taxon>Bacillales</taxon>
        <taxon>Bacillaceae</taxon>
        <taxon>Niallia</taxon>
    </lineage>
</organism>
<name>A0A941GAH6_NIACI</name>
<proteinExistence type="predicted"/>
<reference evidence="1" key="1">
    <citation type="submission" date="2021-04" db="EMBL/GenBank/DDBJ databases">
        <title>Genomic analysis of electroactive and textile dye degrading Bacillus circulans strain: DC10 isolated from constructed wetland-microbial fuel cells treating textile dye wastewaters.</title>
        <authorList>
            <person name="Patel D.U."/>
            <person name="Desai C.R."/>
        </authorList>
    </citation>
    <scope>NUCLEOTIDE SEQUENCE</scope>
    <source>
        <strain evidence="1">DC10</strain>
    </source>
</reference>